<feature type="transmembrane region" description="Helical" evidence="6">
    <location>
        <begin position="96"/>
        <end position="118"/>
    </location>
</feature>
<feature type="transmembrane region" description="Helical" evidence="6">
    <location>
        <begin position="188"/>
        <end position="208"/>
    </location>
</feature>
<dbReference type="InterPro" id="IPR000620">
    <property type="entry name" value="EamA_dom"/>
</dbReference>
<dbReference type="Pfam" id="PF00892">
    <property type="entry name" value="EamA"/>
    <property type="match status" value="2"/>
</dbReference>
<evidence type="ECO:0000256" key="2">
    <source>
        <dbReference type="ARBA" id="ARBA00022692"/>
    </source>
</evidence>
<evidence type="ECO:0000313" key="9">
    <source>
        <dbReference type="Proteomes" id="UP001296776"/>
    </source>
</evidence>
<dbReference type="AlphaFoldDB" id="A0AAJ0XA05"/>
<feature type="transmembrane region" description="Helical" evidence="6">
    <location>
        <begin position="130"/>
        <end position="151"/>
    </location>
</feature>
<evidence type="ECO:0000259" key="7">
    <source>
        <dbReference type="Pfam" id="PF00892"/>
    </source>
</evidence>
<evidence type="ECO:0000256" key="5">
    <source>
        <dbReference type="SAM" id="MobiDB-lite"/>
    </source>
</evidence>
<comment type="subcellular location">
    <subcellularLocation>
        <location evidence="1">Membrane</location>
        <topology evidence="1">Multi-pass membrane protein</topology>
    </subcellularLocation>
</comment>
<feature type="compositionally biased region" description="Low complexity" evidence="5">
    <location>
        <begin position="303"/>
        <end position="313"/>
    </location>
</feature>
<feature type="domain" description="EamA" evidence="7">
    <location>
        <begin position="160"/>
        <end position="293"/>
    </location>
</feature>
<proteinExistence type="predicted"/>
<evidence type="ECO:0000256" key="4">
    <source>
        <dbReference type="ARBA" id="ARBA00023136"/>
    </source>
</evidence>
<keyword evidence="3 6" id="KW-1133">Transmembrane helix</keyword>
<keyword evidence="2 6" id="KW-0812">Transmembrane</keyword>
<dbReference type="EMBL" id="NRSJ01000021">
    <property type="protein sequence ID" value="MBK1705319.1"/>
    <property type="molecule type" value="Genomic_DNA"/>
</dbReference>
<dbReference type="PANTHER" id="PTHR32322">
    <property type="entry name" value="INNER MEMBRANE TRANSPORTER"/>
    <property type="match status" value="1"/>
</dbReference>
<sequence length="326" mass="33896">MKPERETSDWLMLGALTLMWGSSFLFTKLAVEGLAFAQVVTARLVLGASVLVPIAVAMRRPVPRQPRAWLFFLLIAVIGNLLPFSLITWGQRSIDSGLAGILMAVMPLATLGLAHLFVPGERLTRGRVGGFLLGFAGVVMLLGPEALLAIGGDRGSLLPMLAVLAGALCYGVSAILSRLRPTTDALTTAAAVTAFAALLSLPGAIASGPARLDAAAFTPSVIVAVLFLGLFSTATAMLVYFRLIQTAGPGFTSQLNYLIPLWAVAIGILFLGEALGLGHLIGLLLILGGVLIARRRAPAAPRARAAQGSAQRADQPAGSEQGSRSV</sequence>
<dbReference type="RefSeq" id="WP_200346533.1">
    <property type="nucleotide sequence ID" value="NZ_NRSJ01000021.1"/>
</dbReference>
<dbReference type="InterPro" id="IPR037185">
    <property type="entry name" value="EmrE-like"/>
</dbReference>
<feature type="domain" description="EamA" evidence="7">
    <location>
        <begin position="15"/>
        <end position="142"/>
    </location>
</feature>
<keyword evidence="9" id="KW-1185">Reference proteome</keyword>
<feature type="transmembrane region" description="Helical" evidence="6">
    <location>
        <begin position="220"/>
        <end position="243"/>
    </location>
</feature>
<dbReference type="Proteomes" id="UP001296776">
    <property type="component" value="Unassembled WGS sequence"/>
</dbReference>
<name>A0AAJ0XA05_9GAMM</name>
<feature type="transmembrane region" description="Helical" evidence="6">
    <location>
        <begin position="255"/>
        <end position="271"/>
    </location>
</feature>
<dbReference type="PANTHER" id="PTHR32322:SF9">
    <property type="entry name" value="AMINO-ACID METABOLITE EFFLUX PUMP-RELATED"/>
    <property type="match status" value="1"/>
</dbReference>
<feature type="transmembrane region" description="Helical" evidence="6">
    <location>
        <begin position="68"/>
        <end position="90"/>
    </location>
</feature>
<dbReference type="SUPFAM" id="SSF103481">
    <property type="entry name" value="Multidrug resistance efflux transporter EmrE"/>
    <property type="match status" value="2"/>
</dbReference>
<reference evidence="8" key="2">
    <citation type="journal article" date="2020" name="Microorganisms">
        <title>Osmotic Adaptation and Compatible Solute Biosynthesis of Phototrophic Bacteria as Revealed from Genome Analyses.</title>
        <authorList>
            <person name="Imhoff J.F."/>
            <person name="Rahn T."/>
            <person name="Kunzel S."/>
            <person name="Keller A."/>
            <person name="Neulinger S.C."/>
        </authorList>
    </citation>
    <scope>NUCLEOTIDE SEQUENCE</scope>
    <source>
        <strain evidence="8">DSM 11080</strain>
    </source>
</reference>
<dbReference type="GO" id="GO:0016020">
    <property type="term" value="C:membrane"/>
    <property type="evidence" value="ECO:0007669"/>
    <property type="project" value="UniProtKB-SubCell"/>
</dbReference>
<feature type="transmembrane region" description="Helical" evidence="6">
    <location>
        <begin position="12"/>
        <end position="30"/>
    </location>
</feature>
<feature type="region of interest" description="Disordered" evidence="5">
    <location>
        <begin position="303"/>
        <end position="326"/>
    </location>
</feature>
<protein>
    <submittedName>
        <fullName evidence="8">EamA family transporter</fullName>
    </submittedName>
</protein>
<feature type="transmembrane region" description="Helical" evidence="6">
    <location>
        <begin position="157"/>
        <end position="176"/>
    </location>
</feature>
<reference evidence="8" key="1">
    <citation type="submission" date="2017-08" db="EMBL/GenBank/DDBJ databases">
        <authorList>
            <person name="Imhoff J.F."/>
            <person name="Rahn T."/>
            <person name="Kuenzel S."/>
            <person name="Neulinger S.C."/>
        </authorList>
    </citation>
    <scope>NUCLEOTIDE SEQUENCE</scope>
    <source>
        <strain evidence="8">DSM 11080</strain>
    </source>
</reference>
<gene>
    <name evidence="8" type="ORF">CKO40_12375</name>
</gene>
<accession>A0AAJ0XA05</accession>
<feature type="transmembrane region" description="Helical" evidence="6">
    <location>
        <begin position="36"/>
        <end position="56"/>
    </location>
</feature>
<evidence type="ECO:0000256" key="6">
    <source>
        <dbReference type="SAM" id="Phobius"/>
    </source>
</evidence>
<evidence type="ECO:0000256" key="3">
    <source>
        <dbReference type="ARBA" id="ARBA00022989"/>
    </source>
</evidence>
<organism evidence="8 9">
    <name type="scientific">Halochromatium glycolicum</name>
    <dbReference type="NCBI Taxonomy" id="85075"/>
    <lineage>
        <taxon>Bacteria</taxon>
        <taxon>Pseudomonadati</taxon>
        <taxon>Pseudomonadota</taxon>
        <taxon>Gammaproteobacteria</taxon>
        <taxon>Chromatiales</taxon>
        <taxon>Chromatiaceae</taxon>
        <taxon>Halochromatium</taxon>
    </lineage>
</organism>
<comment type="caution">
    <text evidence="8">The sequence shown here is derived from an EMBL/GenBank/DDBJ whole genome shotgun (WGS) entry which is preliminary data.</text>
</comment>
<evidence type="ECO:0000256" key="1">
    <source>
        <dbReference type="ARBA" id="ARBA00004141"/>
    </source>
</evidence>
<evidence type="ECO:0000313" key="8">
    <source>
        <dbReference type="EMBL" id="MBK1705319.1"/>
    </source>
</evidence>
<keyword evidence="4 6" id="KW-0472">Membrane</keyword>
<dbReference type="InterPro" id="IPR050638">
    <property type="entry name" value="AA-Vitamin_Transporters"/>
</dbReference>